<evidence type="ECO:0000313" key="2">
    <source>
        <dbReference type="Proteomes" id="UP001152300"/>
    </source>
</evidence>
<dbReference type="Proteomes" id="UP001152300">
    <property type="component" value="Unassembled WGS sequence"/>
</dbReference>
<sequence>MCQLQSSGGVSSLENITCSLLPKALPFDQQLLTTGLAEVANKWVADVALQHLYKRAHQLPTFTSAANEVLSTTNLTDINLCLDQINELKDNADRDTGISLSVSLFDNINMLTTYINKVADAPNQPL</sequence>
<organism evidence="1 2">
    <name type="scientific">Sclerotinia nivalis</name>
    <dbReference type="NCBI Taxonomy" id="352851"/>
    <lineage>
        <taxon>Eukaryota</taxon>
        <taxon>Fungi</taxon>
        <taxon>Dikarya</taxon>
        <taxon>Ascomycota</taxon>
        <taxon>Pezizomycotina</taxon>
        <taxon>Leotiomycetes</taxon>
        <taxon>Helotiales</taxon>
        <taxon>Sclerotiniaceae</taxon>
        <taxon>Sclerotinia</taxon>
    </lineage>
</organism>
<dbReference type="EMBL" id="JAPEIS010000009">
    <property type="protein sequence ID" value="KAJ8062768.1"/>
    <property type="molecule type" value="Genomic_DNA"/>
</dbReference>
<keyword evidence="2" id="KW-1185">Reference proteome</keyword>
<gene>
    <name evidence="1" type="ORF">OCU04_008026</name>
</gene>
<reference evidence="1" key="1">
    <citation type="submission" date="2022-11" db="EMBL/GenBank/DDBJ databases">
        <title>Genome Resource of Sclerotinia nivalis Strain SnTB1, a Plant Pathogen Isolated from American Ginseng.</title>
        <authorList>
            <person name="Fan S."/>
        </authorList>
    </citation>
    <scope>NUCLEOTIDE SEQUENCE</scope>
    <source>
        <strain evidence="1">SnTB1</strain>
    </source>
</reference>
<name>A0A9X0AIC6_9HELO</name>
<accession>A0A9X0AIC6</accession>
<proteinExistence type="predicted"/>
<protein>
    <submittedName>
        <fullName evidence="1">Uncharacterized protein</fullName>
    </submittedName>
</protein>
<comment type="caution">
    <text evidence="1">The sequence shown here is derived from an EMBL/GenBank/DDBJ whole genome shotgun (WGS) entry which is preliminary data.</text>
</comment>
<dbReference type="OrthoDB" id="10304364at2759"/>
<dbReference type="AlphaFoldDB" id="A0A9X0AIC6"/>
<evidence type="ECO:0000313" key="1">
    <source>
        <dbReference type="EMBL" id="KAJ8062768.1"/>
    </source>
</evidence>